<organism evidence="1 2">
    <name type="scientific">Salipiger abyssi</name>
    <dbReference type="NCBI Taxonomy" id="1250539"/>
    <lineage>
        <taxon>Bacteria</taxon>
        <taxon>Pseudomonadati</taxon>
        <taxon>Pseudomonadota</taxon>
        <taxon>Alphaproteobacteria</taxon>
        <taxon>Rhodobacterales</taxon>
        <taxon>Roseobacteraceae</taxon>
        <taxon>Salipiger</taxon>
    </lineage>
</organism>
<gene>
    <name evidence="1" type="ORF">Ga0080574_TMP3401</name>
</gene>
<dbReference type="InterPro" id="IPR004174">
    <property type="entry name" value="GpW"/>
</dbReference>
<name>A0A1P8UWG3_9RHOB</name>
<dbReference type="AlphaFoldDB" id="A0A1P8UWG3"/>
<dbReference type="InterPro" id="IPR036626">
    <property type="entry name" value="GpW_sf"/>
</dbReference>
<accession>A0A1P8UWG3</accession>
<evidence type="ECO:0000313" key="1">
    <source>
        <dbReference type="EMBL" id="APZ53735.1"/>
    </source>
</evidence>
<dbReference type="SUPFAM" id="SSF64210">
    <property type="entry name" value="Head-to-tail joining protein W, gpW"/>
    <property type="match status" value="1"/>
</dbReference>
<dbReference type="GO" id="GO:0019058">
    <property type="term" value="P:viral life cycle"/>
    <property type="evidence" value="ECO:0007669"/>
    <property type="project" value="InterPro"/>
</dbReference>
<dbReference type="Proteomes" id="UP000187059">
    <property type="component" value="Chromosome"/>
</dbReference>
<proteinExistence type="predicted"/>
<sequence length="73" mass="8200">MPIDTATLETRLAEAETALHALLMGESVTVTAYDGHRTEYAPADETRLRRYIQSLRRQLGRRPAGAMSRPVIF</sequence>
<reference evidence="1 2" key="1">
    <citation type="submission" date="2016-04" db="EMBL/GenBank/DDBJ databases">
        <title>Deep-sea bacteria in the southern Pacific.</title>
        <authorList>
            <person name="Tang K."/>
        </authorList>
    </citation>
    <scope>NUCLEOTIDE SEQUENCE [LARGE SCALE GENOMIC DNA]</scope>
    <source>
        <strain evidence="1 2">JLT2014</strain>
    </source>
</reference>
<dbReference type="STRING" id="1250539.Ga0080574_TMP3401"/>
<protein>
    <recommendedName>
        <fullName evidence="3">GpW protein</fullName>
    </recommendedName>
</protein>
<dbReference type="EMBL" id="CP015093">
    <property type="protein sequence ID" value="APZ53735.1"/>
    <property type="molecule type" value="Genomic_DNA"/>
</dbReference>
<keyword evidence="2" id="KW-1185">Reference proteome</keyword>
<evidence type="ECO:0008006" key="3">
    <source>
        <dbReference type="Google" id="ProtNLM"/>
    </source>
</evidence>
<dbReference type="Gene3D" id="3.30.1580.10">
    <property type="entry name" value="Head-to-tail joining protein W"/>
    <property type="match status" value="1"/>
</dbReference>
<dbReference type="KEGG" id="paby:Ga0080574_TMP3401"/>
<evidence type="ECO:0000313" key="2">
    <source>
        <dbReference type="Proteomes" id="UP000187059"/>
    </source>
</evidence>
<dbReference type="Pfam" id="PF02831">
    <property type="entry name" value="gpW"/>
    <property type="match status" value="1"/>
</dbReference>
<dbReference type="OrthoDB" id="7868825at2"/>
<dbReference type="RefSeq" id="WP_076702596.1">
    <property type="nucleotide sequence ID" value="NZ_CP015093.1"/>
</dbReference>